<keyword evidence="5" id="KW-1185">Reference proteome</keyword>
<evidence type="ECO:0000256" key="1">
    <source>
        <dbReference type="SAM" id="Phobius"/>
    </source>
</evidence>
<dbReference type="Pfam" id="PF04400">
    <property type="entry name" value="NqrM"/>
    <property type="match status" value="1"/>
</dbReference>
<dbReference type="OrthoDB" id="5296227at2"/>
<evidence type="ECO:0000313" key="5">
    <source>
        <dbReference type="Proteomes" id="UP000027219"/>
    </source>
</evidence>
<dbReference type="EMBL" id="VWSE01000008">
    <property type="protein sequence ID" value="KAB0286373.1"/>
    <property type="molecule type" value="Genomic_DNA"/>
</dbReference>
<dbReference type="InterPro" id="IPR007495">
    <property type="entry name" value="NqrM"/>
</dbReference>
<feature type="transmembrane region" description="Helical" evidence="1">
    <location>
        <begin position="6"/>
        <end position="24"/>
    </location>
</feature>
<accession>A0A066UN07</accession>
<organism evidence="4 5">
    <name type="scientific">Vibrio fortis</name>
    <dbReference type="NCBI Taxonomy" id="212667"/>
    <lineage>
        <taxon>Bacteria</taxon>
        <taxon>Pseudomonadati</taxon>
        <taxon>Pseudomonadota</taxon>
        <taxon>Gammaproteobacteria</taxon>
        <taxon>Vibrionales</taxon>
        <taxon>Vibrionaceae</taxon>
        <taxon>Vibrio</taxon>
    </lineage>
</organism>
<sequence length="84" mass="9248">MNTFIITFGVFLAVIAAMSIGYIIQKKVVKGSCGGLGAVGIDKVCNCPEPCDARKKREAREAYRAEKLAEREEKLAAWEKDRIA</sequence>
<evidence type="ECO:0000313" key="3">
    <source>
        <dbReference type="EMBL" id="KAB0304388.1"/>
    </source>
</evidence>
<evidence type="ECO:0000313" key="2">
    <source>
        <dbReference type="EMBL" id="KAB0286373.1"/>
    </source>
</evidence>
<dbReference type="PANTHER" id="PTHR40691:SF1">
    <property type="entry name" value="EXPORTED PROTEIN"/>
    <property type="match status" value="1"/>
</dbReference>
<dbReference type="EMBL" id="VXDD01000001">
    <property type="protein sequence ID" value="KAB0304388.1"/>
    <property type="molecule type" value="Genomic_DNA"/>
</dbReference>
<dbReference type="Proteomes" id="UP000326687">
    <property type="component" value="Unassembled WGS sequence"/>
</dbReference>
<keyword evidence="1" id="KW-0472">Membrane</keyword>
<dbReference type="PANTHER" id="PTHR40691">
    <property type="entry name" value="(NA+)-NQR MATURATION NQRM"/>
    <property type="match status" value="1"/>
</dbReference>
<dbReference type="Proteomes" id="UP000326789">
    <property type="component" value="Unassembled WGS sequence"/>
</dbReference>
<proteinExistence type="predicted"/>
<keyword evidence="1" id="KW-1133">Transmembrane helix</keyword>
<dbReference type="Proteomes" id="UP000027219">
    <property type="component" value="Unassembled WGS sequence"/>
</dbReference>
<reference evidence="2 7" key="3">
    <citation type="submission" date="2019-09" db="EMBL/GenBank/DDBJ databases">
        <title>Whole genome sequence of Vibrio fortis.</title>
        <authorList>
            <person name="Das S.K."/>
        </authorList>
    </citation>
    <scope>NUCLEOTIDE SEQUENCE [LARGE SCALE GENOMIC DNA]</scope>
    <source>
        <strain evidence="2 7">AN60</strain>
    </source>
</reference>
<dbReference type="STRING" id="212667.VFDL14_24045"/>
<dbReference type="EMBL" id="JFFR01000020">
    <property type="protein sequence ID" value="KDN28460.1"/>
    <property type="molecule type" value="Genomic_DNA"/>
</dbReference>
<comment type="caution">
    <text evidence="4">The sequence shown here is derived from an EMBL/GenBank/DDBJ whole genome shotgun (WGS) entry which is preliminary data.</text>
</comment>
<reference evidence="4 5" key="1">
    <citation type="submission" date="2014-02" db="EMBL/GenBank/DDBJ databases">
        <title>Vibrio fortis Dalian14 Genome Sequencing.</title>
        <authorList>
            <person name="Wang Y."/>
            <person name="Song L."/>
            <person name="Liu G."/>
            <person name="Ding J."/>
        </authorList>
    </citation>
    <scope>NUCLEOTIDE SEQUENCE [LARGE SCALE GENOMIC DNA]</scope>
    <source>
        <strain evidence="4 5">Dalian14</strain>
    </source>
</reference>
<name>A0A066UN07_9VIBR</name>
<dbReference type="RefSeq" id="WP_032551427.1">
    <property type="nucleotide sequence ID" value="NZ_BTGL01000010.1"/>
</dbReference>
<evidence type="ECO:0000313" key="7">
    <source>
        <dbReference type="Proteomes" id="UP000326789"/>
    </source>
</evidence>
<gene>
    <name evidence="2" type="primary">nqrM</name>
    <name evidence="2" type="ORF">F2P58_16840</name>
    <name evidence="3" type="ORF">F2Z80_10855</name>
    <name evidence="4" type="ORF">VFDL14_24045</name>
</gene>
<reference evidence="3 6" key="2">
    <citation type="submission" date="2019-09" db="EMBL/GenBank/DDBJ databases">
        <title>Vibrio Fortis S7-72.</title>
        <authorList>
            <person name="Das S.K."/>
        </authorList>
    </citation>
    <scope>NUCLEOTIDE SEQUENCE [LARGE SCALE GENOMIC DNA]</scope>
    <source>
        <strain evidence="3 6">S7-72</strain>
    </source>
</reference>
<protein>
    <submittedName>
        <fullName evidence="2">(Na+)-NQR maturation NqrM</fullName>
    </submittedName>
</protein>
<evidence type="ECO:0000313" key="6">
    <source>
        <dbReference type="Proteomes" id="UP000326687"/>
    </source>
</evidence>
<dbReference type="AlphaFoldDB" id="A0A066UN07"/>
<keyword evidence="1" id="KW-0812">Transmembrane</keyword>
<evidence type="ECO:0000313" key="4">
    <source>
        <dbReference type="EMBL" id="KDN28460.1"/>
    </source>
</evidence>